<dbReference type="EMBL" id="CENE01000009">
    <property type="protein sequence ID" value="CEQ40871.1"/>
    <property type="molecule type" value="Genomic_DNA"/>
</dbReference>
<proteinExistence type="inferred from homology"/>
<feature type="non-terminal residue" evidence="3">
    <location>
        <position position="175"/>
    </location>
</feature>
<evidence type="ECO:0000259" key="2">
    <source>
        <dbReference type="Pfam" id="PF08614"/>
    </source>
</evidence>
<accession>A0A0D6ELT5</accession>
<organism evidence="3 4">
    <name type="scientific">Sporidiobolus salmonicolor</name>
    <name type="common">Yeast-like fungus</name>
    <name type="synonym">Sporobolomyces salmonicolor</name>
    <dbReference type="NCBI Taxonomy" id="5005"/>
    <lineage>
        <taxon>Eukaryota</taxon>
        <taxon>Fungi</taxon>
        <taxon>Dikarya</taxon>
        <taxon>Basidiomycota</taxon>
        <taxon>Pucciniomycotina</taxon>
        <taxon>Microbotryomycetes</taxon>
        <taxon>Sporidiobolales</taxon>
        <taxon>Sporidiobolaceae</taxon>
        <taxon>Sporobolomyces</taxon>
    </lineage>
</organism>
<dbReference type="InterPro" id="IPR013923">
    <property type="entry name" value="Autophagy-rel_prot_16_dom"/>
</dbReference>
<dbReference type="Proteomes" id="UP000243876">
    <property type="component" value="Unassembled WGS sequence"/>
</dbReference>
<feature type="domain" description="Autophagy-related protein 16" evidence="2">
    <location>
        <begin position="6"/>
        <end position="144"/>
    </location>
</feature>
<reference evidence="4" key="1">
    <citation type="submission" date="2015-02" db="EMBL/GenBank/DDBJ databases">
        <authorList>
            <person name="Gon?alves P."/>
        </authorList>
    </citation>
    <scope>NUCLEOTIDE SEQUENCE [LARGE SCALE GENOMIC DNA]</scope>
</reference>
<keyword evidence="4" id="KW-1185">Reference proteome</keyword>
<comment type="similarity">
    <text evidence="1">Belongs to the ATG16 family.</text>
</comment>
<dbReference type="AlphaFoldDB" id="A0A0D6ELT5"/>
<evidence type="ECO:0000313" key="3">
    <source>
        <dbReference type="EMBL" id="CEQ40871.1"/>
    </source>
</evidence>
<dbReference type="OrthoDB" id="8949486at2759"/>
<name>A0A0D6ELT5_SPOSA</name>
<protein>
    <submittedName>
        <fullName evidence="3">SPOSA6832_02510-mRNA-1:cds</fullName>
    </submittedName>
</protein>
<gene>
    <name evidence="3" type="primary">SPOSA6832_02510</name>
</gene>
<evidence type="ECO:0000313" key="4">
    <source>
        <dbReference type="Proteomes" id="UP000243876"/>
    </source>
</evidence>
<evidence type="ECO:0000256" key="1">
    <source>
        <dbReference type="ARBA" id="ARBA00005331"/>
    </source>
</evidence>
<dbReference type="Pfam" id="PF08614">
    <property type="entry name" value="ATG16"/>
    <property type="match status" value="1"/>
</dbReference>
<feature type="non-terminal residue" evidence="3">
    <location>
        <position position="1"/>
    </location>
</feature>
<sequence>RASKEHIRLSLALRDQREPAYAPRIEHYHCLAPQTVGFKERNQALVTAGGSTARRANATGGAPGAAYLSLETELATAGMEHSERYKLQSRNAQRLLNLTDSLREVQEKRRPEREEMRNLRHEVEGVVEAAKRHSELVVDKKRQLLTSRSGSFARFRGPMRGVYRPVELLLRCNPT</sequence>